<feature type="region of interest" description="Disordered" evidence="1">
    <location>
        <begin position="511"/>
        <end position="530"/>
    </location>
</feature>
<keyword evidence="3" id="KW-1185">Reference proteome</keyword>
<dbReference type="AlphaFoldDB" id="A0A9D5CAE9"/>
<proteinExistence type="predicted"/>
<feature type="region of interest" description="Disordered" evidence="1">
    <location>
        <begin position="658"/>
        <end position="681"/>
    </location>
</feature>
<protein>
    <submittedName>
        <fullName evidence="2">Uncharacterized protein</fullName>
    </submittedName>
</protein>
<dbReference type="Proteomes" id="UP001085076">
    <property type="component" value="Miscellaneous, Linkage group lg06"/>
</dbReference>
<evidence type="ECO:0000256" key="1">
    <source>
        <dbReference type="SAM" id="MobiDB-lite"/>
    </source>
</evidence>
<reference evidence="2" key="2">
    <citation type="journal article" date="2022" name="Hortic Res">
        <title>The genome of Dioscorea zingiberensis sheds light on the biosynthesis, origin and evolution of the medicinally important diosgenin saponins.</title>
        <authorList>
            <person name="Li Y."/>
            <person name="Tan C."/>
            <person name="Li Z."/>
            <person name="Guo J."/>
            <person name="Li S."/>
            <person name="Chen X."/>
            <person name="Wang C."/>
            <person name="Dai X."/>
            <person name="Yang H."/>
            <person name="Song W."/>
            <person name="Hou L."/>
            <person name="Xu J."/>
            <person name="Tong Z."/>
            <person name="Xu A."/>
            <person name="Yuan X."/>
            <person name="Wang W."/>
            <person name="Yang Q."/>
            <person name="Chen L."/>
            <person name="Sun Z."/>
            <person name="Wang K."/>
            <person name="Pan B."/>
            <person name="Chen J."/>
            <person name="Bao Y."/>
            <person name="Liu F."/>
            <person name="Qi X."/>
            <person name="Gang D.R."/>
            <person name="Wen J."/>
            <person name="Li J."/>
        </authorList>
    </citation>
    <scope>NUCLEOTIDE SEQUENCE</scope>
    <source>
        <strain evidence="2">Dzin_1.0</strain>
    </source>
</reference>
<feature type="compositionally biased region" description="Polar residues" evidence="1">
    <location>
        <begin position="599"/>
        <end position="615"/>
    </location>
</feature>
<organism evidence="2 3">
    <name type="scientific">Dioscorea zingiberensis</name>
    <dbReference type="NCBI Taxonomy" id="325984"/>
    <lineage>
        <taxon>Eukaryota</taxon>
        <taxon>Viridiplantae</taxon>
        <taxon>Streptophyta</taxon>
        <taxon>Embryophyta</taxon>
        <taxon>Tracheophyta</taxon>
        <taxon>Spermatophyta</taxon>
        <taxon>Magnoliopsida</taxon>
        <taxon>Liliopsida</taxon>
        <taxon>Dioscoreales</taxon>
        <taxon>Dioscoreaceae</taxon>
        <taxon>Dioscorea</taxon>
    </lineage>
</organism>
<dbReference type="EMBL" id="JAGGNH010000006">
    <property type="protein sequence ID" value="KAJ0969158.1"/>
    <property type="molecule type" value="Genomic_DNA"/>
</dbReference>
<accession>A0A9D5CAE9</accession>
<name>A0A9D5CAE9_9LILI</name>
<gene>
    <name evidence="2" type="ORF">J5N97_022035</name>
</gene>
<dbReference type="OrthoDB" id="1939753at2759"/>
<evidence type="ECO:0000313" key="2">
    <source>
        <dbReference type="EMBL" id="KAJ0969158.1"/>
    </source>
</evidence>
<feature type="region of interest" description="Disordered" evidence="1">
    <location>
        <begin position="599"/>
        <end position="619"/>
    </location>
</feature>
<feature type="compositionally biased region" description="Polar residues" evidence="1">
    <location>
        <begin position="511"/>
        <end position="520"/>
    </location>
</feature>
<dbReference type="PANTHER" id="PTHR35746">
    <property type="entry name" value="PENTATRICOPEPTIDE REPEAT (PPR) SUPERFAMILY PROTEIN"/>
    <property type="match status" value="1"/>
</dbReference>
<sequence length="738" mass="81499">MADCSGTQSRVICSSNATDIDARVHLEIKLDKNVRSLPILSSDHGGFGSNSLNPEKMDEFAEVDSKTCYTDIEITKAAEKLFLNEEIPIAASCDVEANILEKNSNMESSEAVTSVGVVAGERQGYYLNDDFTRKFDCGPVDFSSAIQIGDNVPLYKEMEYSTAIHEDVVKDGDNSAESSPSPCLNAFTFELDVQESHPHAATRGPLEALEIVSCTFGTDLAKPQCPFNAPAIGHAISPVFMSENDLLLPEVSAVPATEVTEAIDQTKLIVNSKVDNGETEVDLANVVECEEDYAWSCSSVTTEPTNFFLELKSPSDDDIRIKKSQELGISINSSILGFGLLDIDSGDLGTAFDLCPHQMNKQNLNECIVGNGSEHPRAEADLPFEDGEKENNFIKEPLEELDHQCFQIKNVGGSPSDEFDQQEVLEDRSKELTVSHVSEGLPETKAQISHFITEDKHVDLSCEEIKLNDLDEGVSYHQTAEEFFLGQDTPVLEGTSACAPRYATLKDSKTNCSVDSTNQEDSIEGDRGSISERTVPSAKHITDELPAPETETLVVMNNLHPSSIEKKGAEAETDCMDIFEAPSFVTLVEPGMQRAQPMQKKQLTRSSPSVPQIINESPERKSEEIIAKVVGWSPQRPPVPLKTLLDEANRDSRRRMLLARDRSLSSTGTMPQISRRTSAEPTSTLATKYYKEYFVGVDEKVWNSPARFPMVRKRRSKGRFLPWRPFICCPSPKESIYH</sequence>
<dbReference type="PANTHER" id="PTHR35746:SF1">
    <property type="entry name" value="PENTATRICOPEPTIDE REPEAT (PPR) SUPERFAMILY PROTEIN"/>
    <property type="match status" value="1"/>
</dbReference>
<evidence type="ECO:0000313" key="3">
    <source>
        <dbReference type="Proteomes" id="UP001085076"/>
    </source>
</evidence>
<comment type="caution">
    <text evidence="2">The sequence shown here is derived from an EMBL/GenBank/DDBJ whole genome shotgun (WGS) entry which is preliminary data.</text>
</comment>
<feature type="compositionally biased region" description="Polar residues" evidence="1">
    <location>
        <begin position="664"/>
        <end position="681"/>
    </location>
</feature>
<reference evidence="2" key="1">
    <citation type="submission" date="2021-03" db="EMBL/GenBank/DDBJ databases">
        <authorList>
            <person name="Li Z."/>
            <person name="Yang C."/>
        </authorList>
    </citation>
    <scope>NUCLEOTIDE SEQUENCE</scope>
    <source>
        <strain evidence="2">Dzin_1.0</strain>
        <tissue evidence="2">Leaf</tissue>
    </source>
</reference>